<dbReference type="EMBL" id="WNYA01000006">
    <property type="protein sequence ID" value="KAG8570045.1"/>
    <property type="molecule type" value="Genomic_DNA"/>
</dbReference>
<keyword evidence="2" id="KW-0472">Membrane</keyword>
<dbReference type="AlphaFoldDB" id="A0AAV7BBX8"/>
<reference evidence="3" key="1">
    <citation type="thesis" date="2020" institute="ProQuest LLC" country="789 East Eisenhower Parkway, Ann Arbor, MI, USA">
        <title>Comparative Genomics and Chromosome Evolution.</title>
        <authorList>
            <person name="Mudd A.B."/>
        </authorList>
    </citation>
    <scope>NUCLEOTIDE SEQUENCE</scope>
    <source>
        <strain evidence="3">237g6f4</strain>
        <tissue evidence="3">Blood</tissue>
    </source>
</reference>
<proteinExistence type="predicted"/>
<evidence type="ECO:0000313" key="4">
    <source>
        <dbReference type="Proteomes" id="UP000824782"/>
    </source>
</evidence>
<feature type="compositionally biased region" description="Polar residues" evidence="1">
    <location>
        <begin position="107"/>
        <end position="118"/>
    </location>
</feature>
<evidence type="ECO:0000256" key="1">
    <source>
        <dbReference type="SAM" id="MobiDB-lite"/>
    </source>
</evidence>
<feature type="region of interest" description="Disordered" evidence="1">
    <location>
        <begin position="90"/>
        <end position="118"/>
    </location>
</feature>
<name>A0AAV7BBX8_ENGPU</name>
<accession>A0AAV7BBX8</accession>
<comment type="caution">
    <text evidence="3">The sequence shown here is derived from an EMBL/GenBank/DDBJ whole genome shotgun (WGS) entry which is preliminary data.</text>
</comment>
<keyword evidence="2" id="KW-1133">Transmembrane helix</keyword>
<evidence type="ECO:0000313" key="3">
    <source>
        <dbReference type="EMBL" id="KAG8570045.1"/>
    </source>
</evidence>
<organism evidence="3 4">
    <name type="scientific">Engystomops pustulosus</name>
    <name type="common">Tungara frog</name>
    <name type="synonym">Physalaemus pustulosus</name>
    <dbReference type="NCBI Taxonomy" id="76066"/>
    <lineage>
        <taxon>Eukaryota</taxon>
        <taxon>Metazoa</taxon>
        <taxon>Chordata</taxon>
        <taxon>Craniata</taxon>
        <taxon>Vertebrata</taxon>
        <taxon>Euteleostomi</taxon>
        <taxon>Amphibia</taxon>
        <taxon>Batrachia</taxon>
        <taxon>Anura</taxon>
        <taxon>Neobatrachia</taxon>
        <taxon>Hyloidea</taxon>
        <taxon>Leptodactylidae</taxon>
        <taxon>Leiuperinae</taxon>
        <taxon>Engystomops</taxon>
    </lineage>
</organism>
<evidence type="ECO:0000256" key="2">
    <source>
        <dbReference type="SAM" id="Phobius"/>
    </source>
</evidence>
<dbReference type="Proteomes" id="UP000824782">
    <property type="component" value="Unassembled WGS sequence"/>
</dbReference>
<sequence>MGEGGDITQEGAWEMETNEEHRSDMIILNYGRDHEPGKSTFSYDAACPAVPQVTEPPPDKDRTHFIAPVILIAIFTIIASFLYYNKRKKKSHNGPTVQAEPLELIPNGNSTNNLREAQ</sequence>
<feature type="transmembrane region" description="Helical" evidence="2">
    <location>
        <begin position="65"/>
        <end position="84"/>
    </location>
</feature>
<gene>
    <name evidence="3" type="ORF">GDO81_014665</name>
</gene>
<keyword evidence="2" id="KW-0812">Transmembrane</keyword>
<keyword evidence="4" id="KW-1185">Reference proteome</keyword>
<protein>
    <submittedName>
        <fullName evidence="3">Uncharacterized protein</fullName>
    </submittedName>
</protein>